<dbReference type="EMBL" id="HBFQ01032820">
    <property type="protein sequence ID" value="CAD8848728.1"/>
    <property type="molecule type" value="Transcribed_RNA"/>
</dbReference>
<dbReference type="InterPro" id="IPR000781">
    <property type="entry name" value="ERH"/>
</dbReference>
<dbReference type="AlphaFoldDB" id="A0A7S1AC85"/>
<evidence type="ECO:0000256" key="2">
    <source>
        <dbReference type="PIRNR" id="PIRNR016393"/>
    </source>
</evidence>
<comment type="function">
    <text evidence="2">May have a role in the cell cycle.</text>
</comment>
<gene>
    <name evidence="3" type="ORF">NSCI0253_LOCUS23078</name>
</gene>
<dbReference type="Gene3D" id="3.30.2260.10">
    <property type="entry name" value="Enhancer of rudimentary"/>
    <property type="match status" value="1"/>
</dbReference>
<sequence>MEPPTNVVLLVQYSRDKTSRTYDDFGTMEEALDGVCHMYERGLKAMNPTLKNITYDVSDLFNYIDSLWELCCLVFRRPSNTYIPHNKEWIKSRVLEHLRRQSEI</sequence>
<dbReference type="Pfam" id="PF01133">
    <property type="entry name" value="ER"/>
    <property type="match status" value="1"/>
</dbReference>
<name>A0A7S1AC85_NOCSC</name>
<protein>
    <recommendedName>
        <fullName evidence="2">Enhancer of rudimentary homolog</fullName>
    </recommendedName>
</protein>
<dbReference type="SUPFAM" id="SSF143875">
    <property type="entry name" value="ERH-like"/>
    <property type="match status" value="1"/>
</dbReference>
<comment type="similarity">
    <text evidence="1 2">Belongs to the E(R) family.</text>
</comment>
<proteinExistence type="inferred from homology"/>
<reference evidence="3" key="1">
    <citation type="submission" date="2021-01" db="EMBL/GenBank/DDBJ databases">
        <authorList>
            <person name="Corre E."/>
            <person name="Pelletier E."/>
            <person name="Niang G."/>
            <person name="Scheremetjew M."/>
            <person name="Finn R."/>
            <person name="Kale V."/>
            <person name="Holt S."/>
            <person name="Cochrane G."/>
            <person name="Meng A."/>
            <person name="Brown T."/>
            <person name="Cohen L."/>
        </authorList>
    </citation>
    <scope>NUCLEOTIDE SEQUENCE</scope>
</reference>
<dbReference type="InterPro" id="IPR035912">
    <property type="entry name" value="EHR_sf"/>
</dbReference>
<evidence type="ECO:0000313" key="3">
    <source>
        <dbReference type="EMBL" id="CAD8848728.1"/>
    </source>
</evidence>
<evidence type="ECO:0000256" key="1">
    <source>
        <dbReference type="ARBA" id="ARBA00007491"/>
    </source>
</evidence>
<dbReference type="PANTHER" id="PTHR12373:SF0">
    <property type="entry name" value="ENHANCER OF RUDIMENTARY HOMOLOG"/>
    <property type="match status" value="1"/>
</dbReference>
<organism evidence="3">
    <name type="scientific">Noctiluca scintillans</name>
    <name type="common">Sea sparkle</name>
    <name type="synonym">Red tide dinoflagellate</name>
    <dbReference type="NCBI Taxonomy" id="2966"/>
    <lineage>
        <taxon>Eukaryota</taxon>
        <taxon>Sar</taxon>
        <taxon>Alveolata</taxon>
        <taxon>Dinophyceae</taxon>
        <taxon>Noctilucales</taxon>
        <taxon>Noctilucaceae</taxon>
        <taxon>Noctiluca</taxon>
    </lineage>
</organism>
<accession>A0A7S1AC85</accession>
<dbReference type="PANTHER" id="PTHR12373">
    <property type="entry name" value="ENHANCER OF RUDIMENTARY ERH"/>
    <property type="match status" value="1"/>
</dbReference>
<dbReference type="PIRSF" id="PIRSF016393">
    <property type="entry name" value="Enh_rudimentary"/>
    <property type="match status" value="1"/>
</dbReference>
<keyword evidence="2" id="KW-0131">Cell cycle</keyword>